<dbReference type="PANTHER" id="PTHR34396:SF25">
    <property type="entry name" value="BOUNDARY ELEMENT ASSOCIATED FACTOR"/>
    <property type="match status" value="1"/>
</dbReference>
<organism evidence="7 8">
    <name type="scientific">Handroanthus impetiginosus</name>
    <dbReference type="NCBI Taxonomy" id="429701"/>
    <lineage>
        <taxon>Eukaryota</taxon>
        <taxon>Viridiplantae</taxon>
        <taxon>Streptophyta</taxon>
        <taxon>Embryophyta</taxon>
        <taxon>Tracheophyta</taxon>
        <taxon>Spermatophyta</taxon>
        <taxon>Magnoliopsida</taxon>
        <taxon>eudicotyledons</taxon>
        <taxon>Gunneridae</taxon>
        <taxon>Pentapetalae</taxon>
        <taxon>asterids</taxon>
        <taxon>lamiids</taxon>
        <taxon>Lamiales</taxon>
        <taxon>Bignoniaceae</taxon>
        <taxon>Crescentiina</taxon>
        <taxon>Tabebuia alliance</taxon>
        <taxon>Handroanthus</taxon>
    </lineage>
</organism>
<sequence length="191" mass="21269">MDSTPNDSLDATPNATPSASTQTLVGSVQGTKGNNSDDITNTTIVGRKQRKLKFEVWKHFNREEKPKKIVDASCKYCNKRFDGTSRAGTSHLNNHLKSCIHRKRQFIDISQSVMGKVIGGNDPQPKASIHKFDPAVERALFAKIVAKHDLPFMLCQNTVKSDLMDIYKIENSKIYAEIQSLSCRVTLTTDG</sequence>
<evidence type="ECO:0000256" key="1">
    <source>
        <dbReference type="ARBA" id="ARBA00022723"/>
    </source>
</evidence>
<dbReference type="InterPro" id="IPR036236">
    <property type="entry name" value="Znf_C2H2_sf"/>
</dbReference>
<gene>
    <name evidence="7" type="ORF">CDL12_00148</name>
</gene>
<dbReference type="GO" id="GO:0008270">
    <property type="term" value="F:zinc ion binding"/>
    <property type="evidence" value="ECO:0007669"/>
    <property type="project" value="UniProtKB-KW"/>
</dbReference>
<dbReference type="SUPFAM" id="SSF57667">
    <property type="entry name" value="beta-beta-alpha zinc fingers"/>
    <property type="match status" value="1"/>
</dbReference>
<reference evidence="8" key="1">
    <citation type="journal article" date="2018" name="Gigascience">
        <title>Genome assembly of the Pink Ipe (Handroanthus impetiginosus, Bignoniaceae), a highly valued, ecologically keystone Neotropical timber forest tree.</title>
        <authorList>
            <person name="Silva-Junior O.B."/>
            <person name="Grattapaglia D."/>
            <person name="Novaes E."/>
            <person name="Collevatti R.G."/>
        </authorList>
    </citation>
    <scope>NUCLEOTIDE SEQUENCE [LARGE SCALE GENOMIC DNA]</scope>
    <source>
        <strain evidence="8">cv. UFG-1</strain>
    </source>
</reference>
<dbReference type="InterPro" id="IPR053031">
    <property type="entry name" value="Cuticle_assoc_protein"/>
</dbReference>
<evidence type="ECO:0000313" key="8">
    <source>
        <dbReference type="Proteomes" id="UP000231279"/>
    </source>
</evidence>
<dbReference type="OrthoDB" id="1873329at2759"/>
<dbReference type="InterPro" id="IPR003656">
    <property type="entry name" value="Znf_BED"/>
</dbReference>
<comment type="caution">
    <text evidence="7">The sequence shown here is derived from an EMBL/GenBank/DDBJ whole genome shotgun (WGS) entry which is preliminary data.</text>
</comment>
<dbReference type="GO" id="GO:0005634">
    <property type="term" value="C:nucleus"/>
    <property type="evidence" value="ECO:0007669"/>
    <property type="project" value="TreeGrafter"/>
</dbReference>
<dbReference type="Pfam" id="PF02892">
    <property type="entry name" value="zf-BED"/>
    <property type="match status" value="1"/>
</dbReference>
<accession>A0A2G9IBN8</accession>
<evidence type="ECO:0000259" key="6">
    <source>
        <dbReference type="PROSITE" id="PS50808"/>
    </source>
</evidence>
<dbReference type="PANTHER" id="PTHR34396">
    <property type="entry name" value="OS03G0264950 PROTEIN-RELATED"/>
    <property type="match status" value="1"/>
</dbReference>
<dbReference type="GO" id="GO:1990837">
    <property type="term" value="F:sequence-specific double-stranded DNA binding"/>
    <property type="evidence" value="ECO:0007669"/>
    <property type="project" value="TreeGrafter"/>
</dbReference>
<dbReference type="AlphaFoldDB" id="A0A2G9IBN8"/>
<proteinExistence type="predicted"/>
<dbReference type="PROSITE" id="PS50808">
    <property type="entry name" value="ZF_BED"/>
    <property type="match status" value="1"/>
</dbReference>
<evidence type="ECO:0000313" key="7">
    <source>
        <dbReference type="EMBL" id="PIN27090.1"/>
    </source>
</evidence>
<evidence type="ECO:0000256" key="4">
    <source>
        <dbReference type="PROSITE-ProRule" id="PRU00027"/>
    </source>
</evidence>
<keyword evidence="2 4" id="KW-0863">Zinc-finger</keyword>
<name>A0A2G9IBN8_9LAMI</name>
<dbReference type="STRING" id="429701.A0A2G9IBN8"/>
<evidence type="ECO:0000256" key="2">
    <source>
        <dbReference type="ARBA" id="ARBA00022771"/>
    </source>
</evidence>
<dbReference type="EMBL" id="NKXS01000013">
    <property type="protein sequence ID" value="PIN27090.1"/>
    <property type="molecule type" value="Genomic_DNA"/>
</dbReference>
<feature type="domain" description="BED-type" evidence="6">
    <location>
        <begin position="51"/>
        <end position="106"/>
    </location>
</feature>
<dbReference type="GO" id="GO:0006357">
    <property type="term" value="P:regulation of transcription by RNA polymerase II"/>
    <property type="evidence" value="ECO:0007669"/>
    <property type="project" value="TreeGrafter"/>
</dbReference>
<protein>
    <recommendedName>
        <fullName evidence="6">BED-type domain-containing protein</fullName>
    </recommendedName>
</protein>
<evidence type="ECO:0000256" key="5">
    <source>
        <dbReference type="SAM" id="MobiDB-lite"/>
    </source>
</evidence>
<keyword evidence="3" id="KW-0862">Zinc</keyword>
<keyword evidence="8" id="KW-1185">Reference proteome</keyword>
<feature type="region of interest" description="Disordered" evidence="5">
    <location>
        <begin position="1"/>
        <end position="40"/>
    </location>
</feature>
<evidence type="ECO:0000256" key="3">
    <source>
        <dbReference type="ARBA" id="ARBA00022833"/>
    </source>
</evidence>
<dbReference type="SMART" id="SM00614">
    <property type="entry name" value="ZnF_BED"/>
    <property type="match status" value="1"/>
</dbReference>
<keyword evidence="1" id="KW-0479">Metal-binding</keyword>
<dbReference type="Proteomes" id="UP000231279">
    <property type="component" value="Unassembled WGS sequence"/>
</dbReference>